<dbReference type="AlphaFoldDB" id="V5FD51"/>
<comment type="caution">
    <text evidence="1">The sequence shown here is derived from an EMBL/GenBank/DDBJ whole genome shotgun (WGS) entry which is preliminary data.</text>
</comment>
<reference evidence="1 2" key="1">
    <citation type="submission" date="2013-11" db="EMBL/GenBank/DDBJ databases">
        <title>Whole genome shotgun sequence of Vibrio halioticoli NBRC 102217.</title>
        <authorList>
            <person name="Isaki S."/>
            <person name="Kimura A."/>
            <person name="Ohji S."/>
            <person name="Hosoyama A."/>
            <person name="Fujita N."/>
            <person name="Hashimoto M."/>
            <person name="Hosoyama Y."/>
            <person name="Yamazoe A."/>
        </authorList>
    </citation>
    <scope>NUCLEOTIDE SEQUENCE [LARGE SCALE GENOMIC DNA]</scope>
    <source>
        <strain evidence="1 2">NBRC 102217</strain>
    </source>
</reference>
<dbReference type="Proteomes" id="UP000017800">
    <property type="component" value="Unassembled WGS sequence"/>
</dbReference>
<keyword evidence="2" id="KW-1185">Reference proteome</keyword>
<protein>
    <submittedName>
        <fullName evidence="1">Uncharacterized protein</fullName>
    </submittedName>
</protein>
<dbReference type="EMBL" id="BAUJ01000020">
    <property type="protein sequence ID" value="GAD89488.1"/>
    <property type="molecule type" value="Genomic_DNA"/>
</dbReference>
<name>V5FD51_9VIBR</name>
<organism evidence="1 2">
    <name type="scientific">Vibrio halioticoli NBRC 102217</name>
    <dbReference type="NCBI Taxonomy" id="1219072"/>
    <lineage>
        <taxon>Bacteria</taxon>
        <taxon>Pseudomonadati</taxon>
        <taxon>Pseudomonadota</taxon>
        <taxon>Gammaproteobacteria</taxon>
        <taxon>Vibrionales</taxon>
        <taxon>Vibrionaceae</taxon>
        <taxon>Vibrio</taxon>
    </lineage>
</organism>
<evidence type="ECO:0000313" key="2">
    <source>
        <dbReference type="Proteomes" id="UP000017800"/>
    </source>
</evidence>
<dbReference type="RefSeq" id="WP_023403853.1">
    <property type="nucleotide sequence ID" value="NZ_BAUJ01000020.1"/>
</dbReference>
<proteinExistence type="predicted"/>
<gene>
    <name evidence="1" type="ORF">VHA01S_020_00700</name>
</gene>
<evidence type="ECO:0000313" key="1">
    <source>
        <dbReference type="EMBL" id="GAD89488.1"/>
    </source>
</evidence>
<sequence>MQDLQFEMSMLFILKVETAGEKKAVPDGRLMKSVINFQYIRGEPKFNHMLKNPITGLKL</sequence>
<accession>V5FD51</accession>